<gene>
    <name evidence="2" type="ORF">MERR_LOCUS15318</name>
</gene>
<dbReference type="SUPFAM" id="SSF81383">
    <property type="entry name" value="F-box domain"/>
    <property type="match status" value="1"/>
</dbReference>
<dbReference type="OrthoDB" id="1867629at2759"/>
<evidence type="ECO:0000313" key="2">
    <source>
        <dbReference type="EMBL" id="CAA7028083.1"/>
    </source>
</evidence>
<dbReference type="SMART" id="SM00256">
    <property type="entry name" value="FBOX"/>
    <property type="match status" value="1"/>
</dbReference>
<dbReference type="AlphaFoldDB" id="A0A6D2IDF0"/>
<dbReference type="PANTHER" id="PTHR31672">
    <property type="entry name" value="BNACNNG10540D PROTEIN"/>
    <property type="match status" value="1"/>
</dbReference>
<evidence type="ECO:0000313" key="3">
    <source>
        <dbReference type="Proteomes" id="UP000467841"/>
    </source>
</evidence>
<dbReference type="EMBL" id="CACVBM020001063">
    <property type="protein sequence ID" value="CAA7028083.1"/>
    <property type="molecule type" value="Genomic_DNA"/>
</dbReference>
<dbReference type="CDD" id="cd22157">
    <property type="entry name" value="F-box_AtFBW1-like"/>
    <property type="match status" value="1"/>
</dbReference>
<evidence type="ECO:0000259" key="1">
    <source>
        <dbReference type="PROSITE" id="PS50181"/>
    </source>
</evidence>
<dbReference type="InterPro" id="IPR001810">
    <property type="entry name" value="F-box_dom"/>
</dbReference>
<dbReference type="Proteomes" id="UP000467841">
    <property type="component" value="Unassembled WGS sequence"/>
</dbReference>
<dbReference type="Pfam" id="PF00646">
    <property type="entry name" value="F-box"/>
    <property type="match status" value="1"/>
</dbReference>
<dbReference type="PROSITE" id="PS50181">
    <property type="entry name" value="FBOX"/>
    <property type="match status" value="1"/>
</dbReference>
<protein>
    <recommendedName>
        <fullName evidence="1">F-box domain-containing protein</fullName>
    </recommendedName>
</protein>
<keyword evidence="3" id="KW-1185">Reference proteome</keyword>
<organism evidence="2 3">
    <name type="scientific">Microthlaspi erraticum</name>
    <dbReference type="NCBI Taxonomy" id="1685480"/>
    <lineage>
        <taxon>Eukaryota</taxon>
        <taxon>Viridiplantae</taxon>
        <taxon>Streptophyta</taxon>
        <taxon>Embryophyta</taxon>
        <taxon>Tracheophyta</taxon>
        <taxon>Spermatophyta</taxon>
        <taxon>Magnoliopsida</taxon>
        <taxon>eudicotyledons</taxon>
        <taxon>Gunneridae</taxon>
        <taxon>Pentapetalae</taxon>
        <taxon>rosids</taxon>
        <taxon>malvids</taxon>
        <taxon>Brassicales</taxon>
        <taxon>Brassicaceae</taxon>
        <taxon>Coluteocarpeae</taxon>
        <taxon>Microthlaspi</taxon>
    </lineage>
</organism>
<dbReference type="InterPro" id="IPR050796">
    <property type="entry name" value="SCF_F-box_component"/>
</dbReference>
<accession>A0A6D2IDF0</accession>
<dbReference type="InterPro" id="IPR006527">
    <property type="entry name" value="F-box-assoc_dom_typ1"/>
</dbReference>
<comment type="caution">
    <text evidence="2">The sequence shown here is derived from an EMBL/GenBank/DDBJ whole genome shotgun (WGS) entry which is preliminary data.</text>
</comment>
<name>A0A6D2IDF0_9BRAS</name>
<sequence length="220" mass="25540">MMFTDLPRELEWEILSRVPATTLTQFRSTCTRWYALFKDPIFIKKNLGKAERQAILKTRSGVFSVNVNLHGRNNSFDPSIEFTGKLNSLNDSEQVMIYSIFQCDGLFLCQTKDHGLVVWNPCTGQTRWIQPSSFDRGSDEYFLGYVNNNKSCHSYKLLCSSFFKTRFEIYDFNSDSWKELDYAGARLSFTRNSGVSLKGKIYWPAEYEKETLHSSFLTQV</sequence>
<dbReference type="InterPro" id="IPR017451">
    <property type="entry name" value="F-box-assoc_interact_dom"/>
</dbReference>
<reference evidence="2" key="1">
    <citation type="submission" date="2020-01" db="EMBL/GenBank/DDBJ databases">
        <authorList>
            <person name="Mishra B."/>
        </authorList>
    </citation>
    <scope>NUCLEOTIDE SEQUENCE [LARGE SCALE GENOMIC DNA]</scope>
</reference>
<dbReference type="NCBIfam" id="TIGR01640">
    <property type="entry name" value="F_box_assoc_1"/>
    <property type="match status" value="1"/>
</dbReference>
<feature type="domain" description="F-box" evidence="1">
    <location>
        <begin position="1"/>
        <end position="46"/>
    </location>
</feature>
<proteinExistence type="predicted"/>
<dbReference type="PANTHER" id="PTHR31672:SF13">
    <property type="entry name" value="F-BOX PROTEIN CPR30-LIKE"/>
    <property type="match status" value="1"/>
</dbReference>
<dbReference type="Pfam" id="PF07734">
    <property type="entry name" value="FBA_1"/>
    <property type="match status" value="1"/>
</dbReference>
<dbReference type="Gene3D" id="1.20.1280.50">
    <property type="match status" value="1"/>
</dbReference>
<dbReference type="InterPro" id="IPR036047">
    <property type="entry name" value="F-box-like_dom_sf"/>
</dbReference>